<feature type="chain" id="PRO_5025095393" description="S-protein homolog" evidence="6">
    <location>
        <begin position="25"/>
        <end position="131"/>
    </location>
</feature>
<evidence type="ECO:0000313" key="7">
    <source>
        <dbReference type="EMBL" id="KCW58130.1"/>
    </source>
</evidence>
<dbReference type="OMA" id="PRARKWD"/>
<dbReference type="Gramene" id="KCW58130">
    <property type="protein sequence ID" value="KCW58130"/>
    <property type="gene ID" value="EUGRSUZ_H00853"/>
</dbReference>
<comment type="similarity">
    <text evidence="2 6">Belongs to the plant self-incompatibility (S1) protein family.</text>
</comment>
<evidence type="ECO:0000256" key="4">
    <source>
        <dbReference type="ARBA" id="ARBA00022525"/>
    </source>
</evidence>
<reference evidence="7" key="1">
    <citation type="submission" date="2013-07" db="EMBL/GenBank/DDBJ databases">
        <title>The genome of Eucalyptus grandis.</title>
        <authorList>
            <person name="Schmutz J."/>
            <person name="Hayes R."/>
            <person name="Myburg A."/>
            <person name="Tuskan G."/>
            <person name="Grattapaglia D."/>
            <person name="Rokhsar D.S."/>
        </authorList>
    </citation>
    <scope>NUCLEOTIDE SEQUENCE</scope>
    <source>
        <tissue evidence="7">Leaf extractions</tissue>
    </source>
</reference>
<protein>
    <recommendedName>
        <fullName evidence="6">S-protein homolog</fullName>
    </recommendedName>
</protein>
<accession>A0A059AXG2</accession>
<proteinExistence type="inferred from homology"/>
<dbReference type="GO" id="GO:0060320">
    <property type="term" value="P:rejection of self pollen"/>
    <property type="evidence" value="ECO:0007669"/>
    <property type="project" value="UniProtKB-KW"/>
</dbReference>
<evidence type="ECO:0000256" key="1">
    <source>
        <dbReference type="ARBA" id="ARBA00004613"/>
    </source>
</evidence>
<dbReference type="InParanoid" id="A0A059AXG2"/>
<evidence type="ECO:0000256" key="3">
    <source>
        <dbReference type="ARBA" id="ARBA00022471"/>
    </source>
</evidence>
<name>A0A059AXG2_EUCGR</name>
<keyword evidence="5 6" id="KW-0732">Signal</keyword>
<keyword evidence="3 6" id="KW-0713">Self-incompatibility</keyword>
<sequence>MAYSSIRSLVVFTIILSLLQCSCGALFKKKPVYEQLTNKLPGQVTLTIHCRFGDQDFGSVKVAPGEYWGFQFRPKFWGKTVVYCSFEWPGHFHYYDIYKKGDGRPGCRDCLWNVIPDGPCLFNYDTKAYDY</sequence>
<feature type="non-terminal residue" evidence="7">
    <location>
        <position position="131"/>
    </location>
</feature>
<dbReference type="GO" id="GO:0005576">
    <property type="term" value="C:extracellular region"/>
    <property type="evidence" value="ECO:0007669"/>
    <property type="project" value="UniProtKB-SubCell"/>
</dbReference>
<dbReference type="EMBL" id="KK198760">
    <property type="protein sequence ID" value="KCW58130.1"/>
    <property type="molecule type" value="Genomic_DNA"/>
</dbReference>
<organism evidence="7">
    <name type="scientific">Eucalyptus grandis</name>
    <name type="common">Flooded gum</name>
    <dbReference type="NCBI Taxonomy" id="71139"/>
    <lineage>
        <taxon>Eukaryota</taxon>
        <taxon>Viridiplantae</taxon>
        <taxon>Streptophyta</taxon>
        <taxon>Embryophyta</taxon>
        <taxon>Tracheophyta</taxon>
        <taxon>Spermatophyta</taxon>
        <taxon>Magnoliopsida</taxon>
        <taxon>eudicotyledons</taxon>
        <taxon>Gunneridae</taxon>
        <taxon>Pentapetalae</taxon>
        <taxon>rosids</taxon>
        <taxon>malvids</taxon>
        <taxon>Myrtales</taxon>
        <taxon>Myrtaceae</taxon>
        <taxon>Myrtoideae</taxon>
        <taxon>Eucalypteae</taxon>
        <taxon>Eucalyptus</taxon>
    </lineage>
</organism>
<keyword evidence="4 6" id="KW-0964">Secreted</keyword>
<dbReference type="InterPro" id="IPR010264">
    <property type="entry name" value="Self-incomp_S1"/>
</dbReference>
<dbReference type="PANTHER" id="PTHR31232:SF43">
    <property type="entry name" value="S-PROTEIN HOMOLOG 29-RELATED"/>
    <property type="match status" value="1"/>
</dbReference>
<evidence type="ECO:0000256" key="5">
    <source>
        <dbReference type="ARBA" id="ARBA00022729"/>
    </source>
</evidence>
<dbReference type="PANTHER" id="PTHR31232">
    <property type="match status" value="1"/>
</dbReference>
<dbReference type="Pfam" id="PF05938">
    <property type="entry name" value="Self-incomp_S1"/>
    <property type="match status" value="1"/>
</dbReference>
<evidence type="ECO:0000256" key="2">
    <source>
        <dbReference type="ARBA" id="ARBA00005581"/>
    </source>
</evidence>
<dbReference type="AlphaFoldDB" id="A0A059AXG2"/>
<feature type="signal peptide" evidence="6">
    <location>
        <begin position="1"/>
        <end position="24"/>
    </location>
</feature>
<evidence type="ECO:0000256" key="6">
    <source>
        <dbReference type="RuleBase" id="RU367044"/>
    </source>
</evidence>
<comment type="subcellular location">
    <subcellularLocation>
        <location evidence="1 6">Secreted</location>
    </subcellularLocation>
</comment>
<gene>
    <name evidence="7" type="ORF">EUGRSUZ_H00853</name>
</gene>